<dbReference type="PROSITE" id="PS00457">
    <property type="entry name" value="NA_SOLUT_SYMP_2"/>
    <property type="match status" value="1"/>
</dbReference>
<name>A0AA45WTU1_9CLOT</name>
<feature type="transmembrane region" description="Helical" evidence="14">
    <location>
        <begin position="125"/>
        <end position="150"/>
    </location>
</feature>
<dbReference type="PANTHER" id="PTHR48086">
    <property type="entry name" value="SODIUM/PROLINE SYMPORTER-RELATED"/>
    <property type="match status" value="1"/>
</dbReference>
<dbReference type="Proteomes" id="UP001158066">
    <property type="component" value="Unassembled WGS sequence"/>
</dbReference>
<evidence type="ECO:0000313" key="15">
    <source>
        <dbReference type="EMBL" id="SMP43753.1"/>
    </source>
</evidence>
<evidence type="ECO:0000256" key="12">
    <source>
        <dbReference type="ARBA" id="ARBA00033708"/>
    </source>
</evidence>
<comment type="subcellular location">
    <subcellularLocation>
        <location evidence="1">Cell membrane</location>
        <topology evidence="1">Multi-pass membrane protein</topology>
    </subcellularLocation>
</comment>
<dbReference type="InterPro" id="IPR018212">
    <property type="entry name" value="Na/solute_symporter_CS"/>
</dbReference>
<evidence type="ECO:0000256" key="9">
    <source>
        <dbReference type="ARBA" id="ARBA00023065"/>
    </source>
</evidence>
<proteinExistence type="inferred from homology"/>
<dbReference type="AlphaFoldDB" id="A0AA45WTU1"/>
<evidence type="ECO:0000256" key="1">
    <source>
        <dbReference type="ARBA" id="ARBA00004651"/>
    </source>
</evidence>
<comment type="similarity">
    <text evidence="2 13">Belongs to the sodium:solute symporter (SSF) (TC 2.A.21) family.</text>
</comment>
<evidence type="ECO:0000256" key="5">
    <source>
        <dbReference type="ARBA" id="ARBA00022692"/>
    </source>
</evidence>
<feature type="transmembrane region" description="Helical" evidence="14">
    <location>
        <begin position="46"/>
        <end position="69"/>
    </location>
</feature>
<keyword evidence="9" id="KW-0406">Ion transport</keyword>
<keyword evidence="3" id="KW-0813">Transport</keyword>
<sequence length="492" mass="54112">MNQEVLVILIIGGIMFIPLWIGNLAGNYSSGSIEDFFIQDRKMGAVALYFTVAATWWSSFAFLGSNAYFYSLGPVYWTAIAWNVLFGLMYYLVGKRVWFYGKTNRYITPSDFFTDIYQSSILGKLVTCIMLLFTLPYIQIQLTGGAYLIHVATNHLIPREMAGLLFYAVIVVYVWTGGLRAVAWTDIFYGTLLFCGLILIGFHFSGIVGGISELFNTIQQVAPEHLTLPGPTGRGDELMWISMFFITPLGALMGPPLWIRMYAARSPRIFNAMPLLLSLTAITYLGSMLLGNAGFLLEPGLQDPDTILPVMLYKYAPVPFASFILVCGAAAAMSTVNSQLHALSAVYTMDLHTSVFHKQKNEQLVAVGRWMLLIFAAVAYFMSILIPGLLIQIGLVALSGTAQIIVPTLGALFWKKSTATGAITGLVGGIALLLFLTFSPAVRPLWGLHPGMAALIVNGFLFLTVSMIPSCKDIQVSIRINELRSLAEKHRV</sequence>
<feature type="transmembrane region" description="Helical" evidence="14">
    <location>
        <begin position="6"/>
        <end position="25"/>
    </location>
</feature>
<reference evidence="15" key="1">
    <citation type="submission" date="2017-05" db="EMBL/GenBank/DDBJ databases">
        <authorList>
            <person name="Varghese N."/>
            <person name="Submissions S."/>
        </authorList>
    </citation>
    <scope>NUCLEOTIDE SEQUENCE</scope>
    <source>
        <strain evidence="15">Su22</strain>
    </source>
</reference>
<feature type="transmembrane region" description="Helical" evidence="14">
    <location>
        <begin position="364"/>
        <end position="383"/>
    </location>
</feature>
<feature type="transmembrane region" description="Helical" evidence="14">
    <location>
        <begin position="156"/>
        <end position="175"/>
    </location>
</feature>
<feature type="transmembrane region" description="Helical" evidence="14">
    <location>
        <begin position="238"/>
        <end position="263"/>
    </location>
</feature>
<dbReference type="GO" id="GO:0046942">
    <property type="term" value="P:carboxylic acid transport"/>
    <property type="evidence" value="ECO:0007669"/>
    <property type="project" value="UniProtKB-ARBA"/>
</dbReference>
<evidence type="ECO:0000256" key="4">
    <source>
        <dbReference type="ARBA" id="ARBA00022475"/>
    </source>
</evidence>
<dbReference type="Gene3D" id="1.20.1730.10">
    <property type="entry name" value="Sodium/glucose cotransporter"/>
    <property type="match status" value="1"/>
</dbReference>
<dbReference type="EMBL" id="FXUF01000002">
    <property type="protein sequence ID" value="SMP43753.1"/>
    <property type="molecule type" value="Genomic_DNA"/>
</dbReference>
<comment type="caution">
    <text evidence="15">The sequence shown here is derived from an EMBL/GenBank/DDBJ whole genome shotgun (WGS) entry which is preliminary data.</text>
</comment>
<evidence type="ECO:0000256" key="14">
    <source>
        <dbReference type="SAM" id="Phobius"/>
    </source>
</evidence>
<comment type="catalytic activity">
    <reaction evidence="12">
        <text>L-proline(in) + Na(+)(in) = L-proline(out) + Na(+)(out)</text>
        <dbReference type="Rhea" id="RHEA:28967"/>
        <dbReference type="ChEBI" id="CHEBI:29101"/>
        <dbReference type="ChEBI" id="CHEBI:60039"/>
    </reaction>
</comment>
<keyword evidence="11" id="KW-0739">Sodium transport</keyword>
<dbReference type="InterPro" id="IPR050277">
    <property type="entry name" value="Sodium:Solute_Symporter"/>
</dbReference>
<dbReference type="InterPro" id="IPR001734">
    <property type="entry name" value="Na/solute_symporter"/>
</dbReference>
<feature type="transmembrane region" description="Helical" evidence="14">
    <location>
        <begin position="317"/>
        <end position="343"/>
    </location>
</feature>
<evidence type="ECO:0000256" key="3">
    <source>
        <dbReference type="ARBA" id="ARBA00022448"/>
    </source>
</evidence>
<feature type="transmembrane region" description="Helical" evidence="14">
    <location>
        <begin position="187"/>
        <end position="211"/>
    </location>
</feature>
<feature type="transmembrane region" description="Helical" evidence="14">
    <location>
        <begin position="75"/>
        <end position="93"/>
    </location>
</feature>
<dbReference type="PROSITE" id="PS50283">
    <property type="entry name" value="NA_SOLUT_SYMP_3"/>
    <property type="match status" value="1"/>
</dbReference>
<dbReference type="RefSeq" id="WP_283408007.1">
    <property type="nucleotide sequence ID" value="NZ_FXUF01000002.1"/>
</dbReference>
<keyword evidence="5 14" id="KW-0812">Transmembrane</keyword>
<evidence type="ECO:0000313" key="16">
    <source>
        <dbReference type="Proteomes" id="UP001158066"/>
    </source>
</evidence>
<evidence type="ECO:0000256" key="11">
    <source>
        <dbReference type="ARBA" id="ARBA00023201"/>
    </source>
</evidence>
<dbReference type="GO" id="GO:0006814">
    <property type="term" value="P:sodium ion transport"/>
    <property type="evidence" value="ECO:0007669"/>
    <property type="project" value="UniProtKB-KW"/>
</dbReference>
<keyword evidence="7 14" id="KW-1133">Transmembrane helix</keyword>
<keyword evidence="8" id="KW-0915">Sodium</keyword>
<evidence type="ECO:0000256" key="6">
    <source>
        <dbReference type="ARBA" id="ARBA00022847"/>
    </source>
</evidence>
<dbReference type="InterPro" id="IPR038377">
    <property type="entry name" value="Na/Glc_symporter_sf"/>
</dbReference>
<feature type="transmembrane region" description="Helical" evidence="14">
    <location>
        <begin position="389"/>
        <end position="414"/>
    </location>
</feature>
<evidence type="ECO:0000256" key="10">
    <source>
        <dbReference type="ARBA" id="ARBA00023136"/>
    </source>
</evidence>
<feature type="transmembrane region" description="Helical" evidence="14">
    <location>
        <begin position="421"/>
        <end position="442"/>
    </location>
</feature>
<keyword evidence="16" id="KW-1185">Reference proteome</keyword>
<accession>A0AA45WTU1</accession>
<evidence type="ECO:0000256" key="8">
    <source>
        <dbReference type="ARBA" id="ARBA00023053"/>
    </source>
</evidence>
<keyword evidence="4" id="KW-1003">Cell membrane</keyword>
<dbReference type="GO" id="GO:0015293">
    <property type="term" value="F:symporter activity"/>
    <property type="evidence" value="ECO:0007669"/>
    <property type="project" value="UniProtKB-KW"/>
</dbReference>
<evidence type="ECO:0000256" key="2">
    <source>
        <dbReference type="ARBA" id="ARBA00006434"/>
    </source>
</evidence>
<feature type="transmembrane region" description="Helical" evidence="14">
    <location>
        <begin position="448"/>
        <end position="469"/>
    </location>
</feature>
<feature type="transmembrane region" description="Helical" evidence="14">
    <location>
        <begin position="275"/>
        <end position="297"/>
    </location>
</feature>
<dbReference type="GO" id="GO:0005886">
    <property type="term" value="C:plasma membrane"/>
    <property type="evidence" value="ECO:0007669"/>
    <property type="project" value="UniProtKB-SubCell"/>
</dbReference>
<evidence type="ECO:0000256" key="13">
    <source>
        <dbReference type="RuleBase" id="RU362091"/>
    </source>
</evidence>
<keyword evidence="10 14" id="KW-0472">Membrane</keyword>
<gene>
    <name evidence="15" type="ORF">SAMN06296020_10291</name>
</gene>
<dbReference type="PANTHER" id="PTHR48086:SF3">
    <property type="entry name" value="SODIUM_PROLINE SYMPORTER"/>
    <property type="match status" value="1"/>
</dbReference>
<keyword evidence="6" id="KW-0769">Symport</keyword>
<dbReference type="Pfam" id="PF00474">
    <property type="entry name" value="SSF"/>
    <property type="match status" value="1"/>
</dbReference>
<protein>
    <submittedName>
        <fullName evidence="15">Solute:Na+ symporter, SSS family</fullName>
    </submittedName>
</protein>
<evidence type="ECO:0000256" key="7">
    <source>
        <dbReference type="ARBA" id="ARBA00022989"/>
    </source>
</evidence>
<organism evidence="15 16">
    <name type="scientific">Anoxynatronum buryatiense</name>
    <dbReference type="NCBI Taxonomy" id="489973"/>
    <lineage>
        <taxon>Bacteria</taxon>
        <taxon>Bacillati</taxon>
        <taxon>Bacillota</taxon>
        <taxon>Clostridia</taxon>
        <taxon>Eubacteriales</taxon>
        <taxon>Clostridiaceae</taxon>
        <taxon>Anoxynatronum</taxon>
    </lineage>
</organism>
<dbReference type="CDD" id="cd10322">
    <property type="entry name" value="SLC5sbd"/>
    <property type="match status" value="1"/>
</dbReference>